<keyword evidence="1" id="KW-1133">Transmembrane helix</keyword>
<evidence type="ECO:0000313" key="2">
    <source>
        <dbReference type="EMBL" id="GAN65936.1"/>
    </source>
</evidence>
<protein>
    <recommendedName>
        <fullName evidence="4">DUF4755 domain-containing protein</fullName>
    </recommendedName>
</protein>
<evidence type="ECO:0008006" key="4">
    <source>
        <dbReference type="Google" id="ProtNLM"/>
    </source>
</evidence>
<dbReference type="STRING" id="1231341.Abor_014_101"/>
<accession>A0A0D6NKP3</accession>
<keyword evidence="3" id="KW-1185">Reference proteome</keyword>
<evidence type="ECO:0000313" key="3">
    <source>
        <dbReference type="Proteomes" id="UP000032670"/>
    </source>
</evidence>
<comment type="caution">
    <text evidence="2">The sequence shown here is derived from an EMBL/GenBank/DDBJ whole genome shotgun (WGS) entry which is preliminary data.</text>
</comment>
<dbReference type="EMBL" id="BAMX01000014">
    <property type="protein sequence ID" value="GAN65936.1"/>
    <property type="molecule type" value="Genomic_DNA"/>
</dbReference>
<evidence type="ECO:0000256" key="1">
    <source>
        <dbReference type="SAM" id="Phobius"/>
    </source>
</evidence>
<dbReference type="Proteomes" id="UP000032670">
    <property type="component" value="Unassembled WGS sequence"/>
</dbReference>
<proteinExistence type="predicted"/>
<keyword evidence="1" id="KW-0472">Membrane</keyword>
<organism evidence="2 3">
    <name type="scientific">Acetobacter orientalis</name>
    <dbReference type="NCBI Taxonomy" id="146474"/>
    <lineage>
        <taxon>Bacteria</taxon>
        <taxon>Pseudomonadati</taxon>
        <taxon>Pseudomonadota</taxon>
        <taxon>Alphaproteobacteria</taxon>
        <taxon>Acetobacterales</taxon>
        <taxon>Acetobacteraceae</taxon>
        <taxon>Acetobacter</taxon>
    </lineage>
</organism>
<reference evidence="2 3" key="1">
    <citation type="submission" date="2012-11" db="EMBL/GenBank/DDBJ databases">
        <title>Whole genome sequence of Acetobacter orientalis 21F-2.</title>
        <authorList>
            <person name="Azuma Y."/>
            <person name="Higashiura N."/>
            <person name="Hirakawa H."/>
            <person name="Matsushita K."/>
        </authorList>
    </citation>
    <scope>NUCLEOTIDE SEQUENCE [LARGE SCALE GENOMIC DNA]</scope>
    <source>
        <strain evidence="2 3">21F-2</strain>
    </source>
</reference>
<dbReference type="AlphaFoldDB" id="A0A0D6NKP3"/>
<name>A0A0D6NKP3_9PROT</name>
<sequence>MLIRDVDLKFYTAKGYLAVAGGFVAIVLLTCLLGGLSNGGPIGVILGIFCVGGGGWLARKIARSISGDPLVSFPKMYGEIFAHPPIQINYRLDVDDYLTAICYDGEYLYIIEKNKMVSLKWSDVRQWDWAIITPQKQTTIAGSPGQAFQGFVNDSFANLAPTHEAMKNSGIRLTVKNLDHPHWFYNTGKDKNAEAVCRKWEEIFRQFNDGTLAIAH</sequence>
<accession>A0A6N3SSC0</accession>
<gene>
    <name evidence="2" type="ORF">Abor_014_101</name>
</gene>
<keyword evidence="1" id="KW-0812">Transmembrane</keyword>
<feature type="transmembrane region" description="Helical" evidence="1">
    <location>
        <begin position="42"/>
        <end position="58"/>
    </location>
</feature>
<feature type="transmembrane region" description="Helical" evidence="1">
    <location>
        <begin position="16"/>
        <end position="36"/>
    </location>
</feature>